<evidence type="ECO:0000313" key="1">
    <source>
        <dbReference type="EMBL" id="BAI62449.1"/>
    </source>
</evidence>
<reference evidence="1 2" key="2">
    <citation type="journal article" date="2008" name="Int. J. Syst. Evol. Microbiol.">
        <title>Methanocella paludicola gen. nov., sp. nov., a methane-producing archaeon, the first isolate of the lineage 'Rice Cluster I', and proposal of the new archaeal order Methanocellales ord. nov.</title>
        <authorList>
            <person name="Sakai S."/>
            <person name="Imachi H."/>
            <person name="Hanada S."/>
            <person name="Ohashi A."/>
            <person name="Harada H."/>
            <person name="Kamagata Y."/>
        </authorList>
    </citation>
    <scope>NUCLEOTIDE SEQUENCE [LARGE SCALE GENOMIC DNA]</scope>
    <source>
        <strain evidence="2">DSM 17711 / JCM 13418 / NBRC 101707 / SANAE</strain>
    </source>
</reference>
<dbReference type="GeneID" id="8682170"/>
<protein>
    <recommendedName>
        <fullName evidence="3">AIM24 family protein</fullName>
    </recommendedName>
</protein>
<dbReference type="Proteomes" id="UP000001882">
    <property type="component" value="Chromosome"/>
</dbReference>
<dbReference type="KEGG" id="mpd:MCP_2377"/>
<dbReference type="InParanoid" id="D1Z177"/>
<dbReference type="EMBL" id="AP011532">
    <property type="protein sequence ID" value="BAI62449.1"/>
    <property type="molecule type" value="Genomic_DNA"/>
</dbReference>
<dbReference type="PANTHER" id="PTHR38074">
    <property type="entry name" value="ALTERED INHERITANCE OF MITOCHONDRIA PROTEIN 24, MITOCHONDRIAL"/>
    <property type="match status" value="1"/>
</dbReference>
<evidence type="ECO:0000313" key="2">
    <source>
        <dbReference type="Proteomes" id="UP000001882"/>
    </source>
</evidence>
<dbReference type="SUPFAM" id="SSF51219">
    <property type="entry name" value="TRAP-like"/>
    <property type="match status" value="1"/>
</dbReference>
<dbReference type="Pfam" id="PF01987">
    <property type="entry name" value="AIM24"/>
    <property type="match status" value="1"/>
</dbReference>
<organism evidence="1 2">
    <name type="scientific">Methanocella paludicola (strain DSM 17711 / JCM 13418 / NBRC 101707 / SANAE)</name>
    <dbReference type="NCBI Taxonomy" id="304371"/>
    <lineage>
        <taxon>Archaea</taxon>
        <taxon>Methanobacteriati</taxon>
        <taxon>Methanobacteriota</taxon>
        <taxon>Stenosarchaea group</taxon>
        <taxon>Methanomicrobia</taxon>
        <taxon>Methanocellales</taxon>
        <taxon>Methanocellaceae</taxon>
        <taxon>Methanocella</taxon>
    </lineage>
</organism>
<name>D1Z177_METPS</name>
<dbReference type="AlphaFoldDB" id="D1Z177"/>
<dbReference type="PANTHER" id="PTHR38074:SF1">
    <property type="entry name" value="ALTERED INHERITANCE OF MITOCHONDRIA PROTEIN 24, MITOCHONDRIAL"/>
    <property type="match status" value="1"/>
</dbReference>
<evidence type="ECO:0008006" key="3">
    <source>
        <dbReference type="Google" id="ProtNLM"/>
    </source>
</evidence>
<dbReference type="PATRIC" id="fig|304371.9.peg.2423"/>
<dbReference type="Gene3D" id="3.60.160.10">
    <property type="entry name" value="Mitochondrial biogenesis AIM24"/>
    <property type="match status" value="1"/>
</dbReference>
<dbReference type="RefSeq" id="WP_012901123.1">
    <property type="nucleotide sequence ID" value="NC_013665.1"/>
</dbReference>
<dbReference type="InterPro" id="IPR002838">
    <property type="entry name" value="AIM24"/>
</dbReference>
<keyword evidence="2" id="KW-1185">Reference proteome</keyword>
<dbReference type="eggNOG" id="arCOG01908">
    <property type="taxonomic scope" value="Archaea"/>
</dbReference>
<gene>
    <name evidence="1" type="ordered locus">MCP_2377</name>
</gene>
<proteinExistence type="predicted"/>
<accession>D1Z177</accession>
<dbReference type="InterPro" id="IPR036983">
    <property type="entry name" value="AIM24_sf"/>
</dbReference>
<dbReference type="InterPro" id="IPR016031">
    <property type="entry name" value="Trp_RNA-bd_attenuator-like_dom"/>
</dbReference>
<sequence>MAKYSVGDFVSETAQKDRGEGLFELENDYTLEVNLNGMVWSKLGSMVAYRGGIKFEREGMMEHGLGTFLKKAVTGEGAHLMKAVGNGKLYLSDEGKRISILNLQNQSIYVNGNDILAFEQGLGYEIKLMRRMTSMMAGGLFNIKLEGTGMAAITTYYKPLTLMVTPDSPVYTDPNATVAWSGSLYPELKTDITFKTLMGRSSGETFQMEFKGTGFVVVQPYEEVYYQMASSTH</sequence>
<dbReference type="SMR" id="D1Z177"/>
<reference evidence="2" key="3">
    <citation type="journal article" date="2011" name="PLoS ONE">
        <title>Genome sequence of a mesophilic hydrogenotrophic methanogen Methanocella paludicola, the first cultivated representative of the order Methanocellales.</title>
        <authorList>
            <person name="Sakai S."/>
            <person name="Takaki Y."/>
            <person name="Shimamura S."/>
            <person name="Sekine M."/>
            <person name="Tajima T."/>
            <person name="Kosugi H."/>
            <person name="Ichikawa N."/>
            <person name="Tasumi E."/>
            <person name="Hiraki A.T."/>
            <person name="Shimizu A."/>
            <person name="Kato Y."/>
            <person name="Nishiko R."/>
            <person name="Mori K."/>
            <person name="Fujita N."/>
            <person name="Imachi H."/>
            <person name="Takai K."/>
        </authorList>
    </citation>
    <scope>NUCLEOTIDE SEQUENCE [LARGE SCALE GENOMIC DNA]</scope>
    <source>
        <strain evidence="2">DSM 17711 / JCM 13418 / NBRC 101707 / SANAE</strain>
    </source>
</reference>
<dbReference type="OrthoDB" id="298062at2157"/>
<reference evidence="1 2" key="1">
    <citation type="journal article" date="2007" name="Appl. Environ. Microbiol.">
        <title>Isolation of key methanogens for global methane emission from rice paddy fields: a novel isolate affiliated with the clone cluster rice cluster I.</title>
        <authorList>
            <person name="Sakai S."/>
            <person name="Imachi H."/>
            <person name="Sekiguchi Y."/>
            <person name="Ohashi A."/>
            <person name="Harada H."/>
            <person name="Kamagata Y."/>
        </authorList>
    </citation>
    <scope>NUCLEOTIDE SEQUENCE [LARGE SCALE GENOMIC DNA]</scope>
    <source>
        <strain evidence="2">DSM 17711 / JCM 13418 / NBRC 101707 / SANAE</strain>
    </source>
</reference>